<keyword evidence="1" id="KW-0472">Membrane</keyword>
<evidence type="ECO:0000313" key="3">
    <source>
        <dbReference type="EMBL" id="OHA23795.1"/>
    </source>
</evidence>
<accession>A0A1G2MIQ7</accession>
<reference evidence="3 4" key="1">
    <citation type="journal article" date="2016" name="Nat. Commun.">
        <title>Thousands of microbial genomes shed light on interconnected biogeochemical processes in an aquifer system.</title>
        <authorList>
            <person name="Anantharaman K."/>
            <person name="Brown C.T."/>
            <person name="Hug L.A."/>
            <person name="Sharon I."/>
            <person name="Castelle C.J."/>
            <person name="Probst A.J."/>
            <person name="Thomas B.C."/>
            <person name="Singh A."/>
            <person name="Wilkins M.J."/>
            <person name="Karaoz U."/>
            <person name="Brodie E.L."/>
            <person name="Williams K.H."/>
            <person name="Hubbard S.S."/>
            <person name="Banfield J.F."/>
        </authorList>
    </citation>
    <scope>NUCLEOTIDE SEQUENCE [LARGE SCALE GENOMIC DNA]</scope>
</reference>
<dbReference type="InterPro" id="IPR025178">
    <property type="entry name" value="Lnb_N"/>
</dbReference>
<evidence type="ECO:0000313" key="4">
    <source>
        <dbReference type="Proteomes" id="UP000177130"/>
    </source>
</evidence>
<feature type="domain" description="Lnb N-terminal periplasmic" evidence="2">
    <location>
        <begin position="67"/>
        <end position="222"/>
    </location>
</feature>
<keyword evidence="1" id="KW-0812">Transmembrane</keyword>
<dbReference type="Pfam" id="PF13387">
    <property type="entry name" value="Lnb_N"/>
    <property type="match status" value="1"/>
</dbReference>
<proteinExistence type="predicted"/>
<dbReference type="STRING" id="1802306.A3C72_03650"/>
<feature type="transmembrane region" description="Helical" evidence="1">
    <location>
        <begin position="6"/>
        <end position="23"/>
    </location>
</feature>
<keyword evidence="1" id="KW-1133">Transmembrane helix</keyword>
<dbReference type="EMBL" id="MHRK01000026">
    <property type="protein sequence ID" value="OHA23795.1"/>
    <property type="molecule type" value="Genomic_DNA"/>
</dbReference>
<evidence type="ECO:0000259" key="2">
    <source>
        <dbReference type="Pfam" id="PF13387"/>
    </source>
</evidence>
<evidence type="ECO:0000256" key="1">
    <source>
        <dbReference type="SAM" id="Phobius"/>
    </source>
</evidence>
<dbReference type="AlphaFoldDB" id="A0A1G2MIQ7"/>
<organism evidence="3 4">
    <name type="scientific">Candidatus Taylorbacteria bacterium RIFCSPHIGHO2_02_FULL_43_32b</name>
    <dbReference type="NCBI Taxonomy" id="1802306"/>
    <lineage>
        <taxon>Bacteria</taxon>
        <taxon>Candidatus Tayloriibacteriota</taxon>
    </lineage>
</organism>
<protein>
    <recommendedName>
        <fullName evidence="2">Lnb N-terminal periplasmic domain-containing protein</fullName>
    </recommendedName>
</protein>
<gene>
    <name evidence="3" type="ORF">A3C72_03650</name>
</gene>
<comment type="caution">
    <text evidence="3">The sequence shown here is derived from an EMBL/GenBank/DDBJ whole genome shotgun (WGS) entry which is preliminary data.</text>
</comment>
<sequence>MKIILLSPLVIVVISFLVFKVFWRPSNDRDWELDQALLPFAEIDGSLVSIHNIRNFSYNSTTDYTVSYYDKTYDISKLKNVYYIVEPFSTFAGSAHTFVSFEFEGNDFLAISVEIRKEKGEKFSAWKGMFNQYEMMYVIADERDVVKLRTNYRKDKVYMYPTKASLEKKKALFLDMVGKANLLREHPEFYNTLTNTCTTKIVSHVNKISPKRIPFSYKVLLPGYSDRLAYDLGLLDTELSFEEARDKFLINEKAEKYAADKNFPVLIRGEN</sequence>
<name>A0A1G2MIQ7_9BACT</name>
<dbReference type="Proteomes" id="UP000177130">
    <property type="component" value="Unassembled WGS sequence"/>
</dbReference>